<sequence>HTFLTWHHIRSIRSGVDGEVEDDNELLFQEQKSCRARARKFSLETNRRRKALEERRRQWDVQEQLLRENILQQRKQRLLEDTERFQRAHLPPSQKRRPASSKAAVNLDEALSHIHGALGSYAYQSSFLSSASNLSRSGTSSAKPPGGSSGSRNLRALSAAETYVKLVQERNSGDFRTSQLQEAELPVEDSEQARLQEHNDAVFSCTESLSSLDSLEPAPELLHKVHGDNPTCCPSSSLGLLEVQDAKRPSSPQGRLNCPSSNNPPRRFLEEVLSQQGIPCSRPLSPVLRDDESSGEEQSVQDLTHAVEQCSLAGQSQGPYTQATPSRQQDSGANAGHMTSSYGWAVQGNTERDKGSVVTPCKTQTAPDTTPLEFSRLTQESNSSIPMKAPEGKHAKHPPVTDAACRYGKGEDLFCVSSGTAASLNAPSVGNPALLKAAMDGSFQSHRSEADGDGIISKREARLESYVERCKRGDPLVPIDECTDVRVRKAAIPKSSSTTEEPEWMSAKSVASPPTPRSGDVRFLKGILKKQSKYVTRNVKLSHRPEHFVFTRQVAMSIRDSMELARAKVREPDSNEGMKKKLRWFDEVNGNEEEDEGGVGSKPPTTKNQLNRPPQQPLPDHLQGPYRSAYLNVPTAIPKTSMTSTGPDSTRQAWADGGYQEGRQQVQEESRPKRAAPHVAAPRVIRRVRSGHVSSRARRGTIIRPQSTSEAQHVIATQGVTMVPRPPPRSEVVEDGSNKALLNITRTAYNEDCPTGKPGLVSEEAACKNSLDSQPLPLRHVLQTEEASPFSPAQPSYAYTYETVAKGVYALFQSNTEVGGAKSGPPCEKNGICLDRTPTDEEISLLWHGVRSALASKDGEPRSFLTNGPLSASAQARANLSHVAVNGIKAVTRMGGIFLTPSNSKEPKVQTSNLIKNIPKTCLLIAIVPISGYKTDQIVHDEGPVVMESDGQAALDVAQSQRAGLVQQKRGQAFGLSALSLEEQKLLQSLDRLNERLHNVQDVAMCNAALKGVFALDPAYVSTLTMFAFPLA</sequence>
<feature type="compositionally biased region" description="Polar residues" evidence="2">
    <location>
        <begin position="250"/>
        <end position="264"/>
    </location>
</feature>
<dbReference type="GO" id="GO:1905515">
    <property type="term" value="P:non-motile cilium assembly"/>
    <property type="evidence" value="ECO:0007669"/>
    <property type="project" value="InterPro"/>
</dbReference>
<feature type="region of interest" description="Disordered" evidence="2">
    <location>
        <begin position="493"/>
        <end position="517"/>
    </location>
</feature>
<dbReference type="GO" id="GO:0030496">
    <property type="term" value="C:midbody"/>
    <property type="evidence" value="ECO:0007669"/>
    <property type="project" value="TreeGrafter"/>
</dbReference>
<feature type="compositionally biased region" description="Polar residues" evidence="2">
    <location>
        <begin position="376"/>
        <end position="385"/>
    </location>
</feature>
<feature type="region of interest" description="Disordered" evidence="2">
    <location>
        <begin position="279"/>
        <end position="301"/>
    </location>
</feature>
<dbReference type="GO" id="GO:0097546">
    <property type="term" value="C:ciliary base"/>
    <property type="evidence" value="ECO:0007669"/>
    <property type="project" value="InterPro"/>
</dbReference>
<dbReference type="Pfam" id="PF15352">
    <property type="entry name" value="K1377"/>
    <property type="match status" value="4"/>
</dbReference>
<dbReference type="Proteomes" id="UP001239994">
    <property type="component" value="Unassembled WGS sequence"/>
</dbReference>
<feature type="compositionally biased region" description="Low complexity" evidence="2">
    <location>
        <begin position="133"/>
        <end position="146"/>
    </location>
</feature>
<evidence type="ECO:0008006" key="5">
    <source>
        <dbReference type="Google" id="ProtNLM"/>
    </source>
</evidence>
<dbReference type="AlphaFoldDB" id="A0AAD8YSN6"/>
<proteinExistence type="predicted"/>
<dbReference type="InterPro" id="IPR028257">
    <property type="entry name" value="CEP126"/>
</dbReference>
<evidence type="ECO:0000256" key="2">
    <source>
        <dbReference type="SAM" id="MobiDB-lite"/>
    </source>
</evidence>
<feature type="region of interest" description="Disordered" evidence="2">
    <location>
        <begin position="568"/>
        <end position="679"/>
    </location>
</feature>
<evidence type="ECO:0000313" key="4">
    <source>
        <dbReference type="Proteomes" id="UP001239994"/>
    </source>
</evidence>
<feature type="non-terminal residue" evidence="3">
    <location>
        <position position="1032"/>
    </location>
</feature>
<keyword evidence="4" id="KW-1185">Reference proteome</keyword>
<reference evidence="3" key="1">
    <citation type="submission" date="2023-03" db="EMBL/GenBank/DDBJ databases">
        <title>Electrophorus voltai genome.</title>
        <authorList>
            <person name="Bian C."/>
        </authorList>
    </citation>
    <scope>NUCLEOTIDE SEQUENCE</scope>
    <source>
        <strain evidence="3">CB-2022</strain>
        <tissue evidence="3">Muscle</tissue>
    </source>
</reference>
<feature type="region of interest" description="Disordered" evidence="2">
    <location>
        <begin position="133"/>
        <end position="153"/>
    </location>
</feature>
<dbReference type="GO" id="GO:0005813">
    <property type="term" value="C:centrosome"/>
    <property type="evidence" value="ECO:0007669"/>
    <property type="project" value="InterPro"/>
</dbReference>
<comment type="caution">
    <text evidence="3">The sequence shown here is derived from an EMBL/GenBank/DDBJ whole genome shotgun (WGS) entry which is preliminary data.</text>
</comment>
<feature type="region of interest" description="Disordered" evidence="2">
    <location>
        <begin position="85"/>
        <end position="104"/>
    </location>
</feature>
<name>A0AAD8YSN6_9TELE</name>
<keyword evidence="1" id="KW-0175">Coiled coil</keyword>
<gene>
    <name evidence="3" type="ORF">P4O66_018552</name>
</gene>
<evidence type="ECO:0000256" key="1">
    <source>
        <dbReference type="SAM" id="Coils"/>
    </source>
</evidence>
<organism evidence="3 4">
    <name type="scientific">Electrophorus voltai</name>
    <dbReference type="NCBI Taxonomy" id="2609070"/>
    <lineage>
        <taxon>Eukaryota</taxon>
        <taxon>Metazoa</taxon>
        <taxon>Chordata</taxon>
        <taxon>Craniata</taxon>
        <taxon>Vertebrata</taxon>
        <taxon>Euteleostomi</taxon>
        <taxon>Actinopterygii</taxon>
        <taxon>Neopterygii</taxon>
        <taxon>Teleostei</taxon>
        <taxon>Ostariophysi</taxon>
        <taxon>Gymnotiformes</taxon>
        <taxon>Gymnotoidei</taxon>
        <taxon>Gymnotidae</taxon>
        <taxon>Electrophorus</taxon>
    </lineage>
</organism>
<dbReference type="PANTHER" id="PTHR31191">
    <property type="entry name" value="CENTROSOMAL PROTEIN CEP126"/>
    <property type="match status" value="1"/>
</dbReference>
<feature type="compositionally biased region" description="Polar residues" evidence="2">
    <location>
        <begin position="638"/>
        <end position="652"/>
    </location>
</feature>
<dbReference type="PANTHER" id="PTHR31191:SF4">
    <property type="entry name" value="CENTROSOMAL PROTEIN OF 126 KDA"/>
    <property type="match status" value="1"/>
</dbReference>
<accession>A0AAD8YSN6</accession>
<dbReference type="GO" id="GO:0007052">
    <property type="term" value="P:mitotic spindle organization"/>
    <property type="evidence" value="ECO:0007669"/>
    <property type="project" value="InterPro"/>
</dbReference>
<dbReference type="EMBL" id="JAROKS010000026">
    <property type="protein sequence ID" value="KAK1785139.1"/>
    <property type="molecule type" value="Genomic_DNA"/>
</dbReference>
<protein>
    <recommendedName>
        <fullName evidence="5">Centrosomal protein 126</fullName>
    </recommendedName>
</protein>
<feature type="compositionally biased region" description="Polar residues" evidence="2">
    <location>
        <begin position="314"/>
        <end position="342"/>
    </location>
</feature>
<feature type="region of interest" description="Disordered" evidence="2">
    <location>
        <begin position="314"/>
        <end position="400"/>
    </location>
</feature>
<feature type="compositionally biased region" description="Basic and acidic residues" evidence="2">
    <location>
        <begin position="568"/>
        <end position="586"/>
    </location>
</feature>
<feature type="coiled-coil region" evidence="1">
    <location>
        <begin position="976"/>
        <end position="1003"/>
    </location>
</feature>
<feature type="region of interest" description="Disordered" evidence="2">
    <location>
        <begin position="245"/>
        <end position="266"/>
    </location>
</feature>
<dbReference type="GO" id="GO:0031122">
    <property type="term" value="P:cytoplasmic microtubule organization"/>
    <property type="evidence" value="ECO:0007669"/>
    <property type="project" value="InterPro"/>
</dbReference>
<evidence type="ECO:0000313" key="3">
    <source>
        <dbReference type="EMBL" id="KAK1785139.1"/>
    </source>
</evidence>